<evidence type="ECO:0000313" key="4">
    <source>
        <dbReference type="EMBL" id="ULT81722.1"/>
    </source>
</evidence>
<dbReference type="InterPro" id="IPR012674">
    <property type="entry name" value="Calycin"/>
</dbReference>
<evidence type="ECO:0000313" key="5">
    <source>
        <dbReference type="Proteomes" id="UP000827892"/>
    </source>
</evidence>
<keyword evidence="3" id="KW-0446">Lipid-binding</keyword>
<dbReference type="PANTHER" id="PTHR22725">
    <property type="entry name" value="FATTY ACID-BINDING PROTEIN HOMOLOG 1-RELATED-RELATED"/>
    <property type="match status" value="1"/>
</dbReference>
<dbReference type="AlphaFoldDB" id="A0AAE8ZT70"/>
<accession>A0AAE8ZT70</accession>
<protein>
    <submittedName>
        <fullName evidence="4">Uncharacterized protein</fullName>
    </submittedName>
</protein>
<reference evidence="4 5" key="1">
    <citation type="submission" date="2022-05" db="EMBL/GenBank/DDBJ databases">
        <title>Chromosome-level reference genomes for two strains of Caenorhabditis briggsae: an improved platform for comparative genomics.</title>
        <authorList>
            <person name="Stevens L."/>
            <person name="Andersen E.C."/>
        </authorList>
    </citation>
    <scope>NUCLEOTIDE SEQUENCE [LARGE SCALE GENOMIC DNA]</scope>
    <source>
        <strain evidence="4">QX1410_ONT</strain>
        <tissue evidence="4">Whole-organism</tissue>
    </source>
</reference>
<comment type="similarity">
    <text evidence="1">Belongs to the calycin superfamily. Fatty-acid binding protein (FABP) family.</text>
</comment>
<evidence type="ECO:0000256" key="3">
    <source>
        <dbReference type="ARBA" id="ARBA00023121"/>
    </source>
</evidence>
<gene>
    <name evidence="4" type="ORF">L3Y34_011592</name>
</gene>
<name>A0AAE8ZT70_CAEBR</name>
<dbReference type="PANTHER" id="PTHR22725:SF2">
    <property type="entry name" value="FATTY ACID-BINDING PROTEIN HOMOLOG 1-RELATED"/>
    <property type="match status" value="1"/>
</dbReference>
<keyword evidence="2" id="KW-0813">Transport</keyword>
<sequence length="120" mass="13695">MIMSTKDELRNQGLSVLLPLQQKLPPTVVVPIISNPKHPIIIPPVKLLICYQKDSSKDVYYKNVCLGKSFSGEGLDSAKHEITFSLNNGHLFEHRKPLKKEKPRRRLMNNISMVIGFCRK</sequence>
<evidence type="ECO:0000256" key="2">
    <source>
        <dbReference type="ARBA" id="ARBA00022448"/>
    </source>
</evidence>
<proteinExistence type="inferred from homology"/>
<dbReference type="InterPro" id="IPR040094">
    <property type="entry name" value="Lbp1-4"/>
</dbReference>
<dbReference type="Proteomes" id="UP000827892">
    <property type="component" value="Chromosome X"/>
</dbReference>
<dbReference type="GO" id="GO:0008289">
    <property type="term" value="F:lipid binding"/>
    <property type="evidence" value="ECO:0007669"/>
    <property type="project" value="UniProtKB-KW"/>
</dbReference>
<organism evidence="4 5">
    <name type="scientific">Caenorhabditis briggsae</name>
    <dbReference type="NCBI Taxonomy" id="6238"/>
    <lineage>
        <taxon>Eukaryota</taxon>
        <taxon>Metazoa</taxon>
        <taxon>Ecdysozoa</taxon>
        <taxon>Nematoda</taxon>
        <taxon>Chromadorea</taxon>
        <taxon>Rhabditida</taxon>
        <taxon>Rhabditina</taxon>
        <taxon>Rhabditomorpha</taxon>
        <taxon>Rhabditoidea</taxon>
        <taxon>Rhabditidae</taxon>
        <taxon>Peloderinae</taxon>
        <taxon>Caenorhabditis</taxon>
    </lineage>
</organism>
<dbReference type="SUPFAM" id="SSF50814">
    <property type="entry name" value="Lipocalins"/>
    <property type="match status" value="1"/>
</dbReference>
<evidence type="ECO:0000256" key="1">
    <source>
        <dbReference type="ARBA" id="ARBA00008390"/>
    </source>
</evidence>
<dbReference type="EMBL" id="CP090896">
    <property type="protein sequence ID" value="ULT81722.1"/>
    <property type="molecule type" value="Genomic_DNA"/>
</dbReference>